<dbReference type="NCBIfam" id="TIGR00180">
    <property type="entry name" value="parB_part"/>
    <property type="match status" value="1"/>
</dbReference>
<dbReference type="InterPro" id="IPR004437">
    <property type="entry name" value="ParB/RepB/Spo0J"/>
</dbReference>
<dbReference type="AlphaFoldDB" id="A0A1Y6DAH8"/>
<evidence type="ECO:0000259" key="3">
    <source>
        <dbReference type="SMART" id="SM00470"/>
    </source>
</evidence>
<reference evidence="4 5" key="1">
    <citation type="submission" date="2016-12" db="EMBL/GenBank/DDBJ databases">
        <authorList>
            <person name="Song W.-J."/>
            <person name="Kurnit D.M."/>
        </authorList>
    </citation>
    <scope>NUCLEOTIDE SEQUENCE [LARGE SCALE GENOMIC DNA]</scope>
    <source>
        <strain evidence="4 5">175</strain>
    </source>
</reference>
<evidence type="ECO:0000256" key="2">
    <source>
        <dbReference type="SAM" id="MobiDB-lite"/>
    </source>
</evidence>
<dbReference type="Proteomes" id="UP000192923">
    <property type="component" value="Unassembled WGS sequence"/>
</dbReference>
<dbReference type="InterPro" id="IPR003115">
    <property type="entry name" value="ParB_N"/>
</dbReference>
<dbReference type="Gene3D" id="3.90.1530.30">
    <property type="match status" value="1"/>
</dbReference>
<feature type="domain" description="ParB-like N-terminal" evidence="3">
    <location>
        <begin position="61"/>
        <end position="151"/>
    </location>
</feature>
<accession>A0A1Y6DAH8</accession>
<sequence length="323" mass="36365">MSKSKRDMQSRVQKAAQALDERFKHAQAVVERQPTGFSVAVEPGPEAIPTTDRRGKTARFASVPIDQVDPNPYNARRIYRPERVKELAGSIAATGQLIPAIATQREGRYTLIAGHYRWKAIKLAGLERIDLMLHDDLSDQELYQYSFRENNDRNQQSALDNALAWRDLLERRVYAGETELAEATGMSLPQVNKTLRILGLSAAVIERVSQNPEDYAMSALYELALLEASAGLEVALQMAERLGQGEAGRREVRELRALHEHPKERKRKENSRQYKIRAGETHIGTIKEWDSGRVALDVVVADVAERAALIEELKRRFGVDAVE</sequence>
<dbReference type="InterPro" id="IPR036086">
    <property type="entry name" value="ParB/Sulfiredoxin_sf"/>
</dbReference>
<evidence type="ECO:0000256" key="1">
    <source>
        <dbReference type="ARBA" id="ARBA00006295"/>
    </source>
</evidence>
<dbReference type="SMART" id="SM00470">
    <property type="entry name" value="ParB"/>
    <property type="match status" value="1"/>
</dbReference>
<dbReference type="GO" id="GO:0003677">
    <property type="term" value="F:DNA binding"/>
    <property type="evidence" value="ECO:0007669"/>
    <property type="project" value="InterPro"/>
</dbReference>
<dbReference type="GO" id="GO:0007059">
    <property type="term" value="P:chromosome segregation"/>
    <property type="evidence" value="ECO:0007669"/>
    <property type="project" value="TreeGrafter"/>
</dbReference>
<dbReference type="Gene3D" id="1.10.10.2830">
    <property type="match status" value="1"/>
</dbReference>
<dbReference type="STRING" id="1760988.SAMN02949497_0203"/>
<feature type="region of interest" description="Disordered" evidence="2">
    <location>
        <begin position="34"/>
        <end position="56"/>
    </location>
</feature>
<evidence type="ECO:0000313" key="5">
    <source>
        <dbReference type="Proteomes" id="UP000192923"/>
    </source>
</evidence>
<dbReference type="Pfam" id="PF02195">
    <property type="entry name" value="ParB_N"/>
    <property type="match status" value="1"/>
</dbReference>
<dbReference type="RefSeq" id="WP_217807385.1">
    <property type="nucleotide sequence ID" value="NZ_FXAM01000003.1"/>
</dbReference>
<proteinExistence type="inferred from homology"/>
<name>A0A1Y6DAH8_9GAMM</name>
<dbReference type="PANTHER" id="PTHR33375:SF1">
    <property type="entry name" value="CHROMOSOME-PARTITIONING PROTEIN PARB-RELATED"/>
    <property type="match status" value="1"/>
</dbReference>
<protein>
    <submittedName>
        <fullName evidence="4">Chromosome partitioning protein, ParB family</fullName>
    </submittedName>
</protein>
<dbReference type="EMBL" id="FXAM01000003">
    <property type="protein sequence ID" value="SMF97633.1"/>
    <property type="molecule type" value="Genomic_DNA"/>
</dbReference>
<evidence type="ECO:0000313" key="4">
    <source>
        <dbReference type="EMBL" id="SMF97633.1"/>
    </source>
</evidence>
<dbReference type="InterPro" id="IPR050336">
    <property type="entry name" value="Chromosome_partition/occlusion"/>
</dbReference>
<dbReference type="GO" id="GO:0005694">
    <property type="term" value="C:chromosome"/>
    <property type="evidence" value="ECO:0007669"/>
    <property type="project" value="TreeGrafter"/>
</dbReference>
<dbReference type="SUPFAM" id="SSF110849">
    <property type="entry name" value="ParB/Sulfiredoxin"/>
    <property type="match status" value="1"/>
</dbReference>
<keyword evidence="5" id="KW-1185">Reference proteome</keyword>
<dbReference type="PANTHER" id="PTHR33375">
    <property type="entry name" value="CHROMOSOME-PARTITIONING PROTEIN PARB-RELATED"/>
    <property type="match status" value="1"/>
</dbReference>
<organism evidence="4 5">
    <name type="scientific">Methylomagnum ishizawai</name>
    <dbReference type="NCBI Taxonomy" id="1760988"/>
    <lineage>
        <taxon>Bacteria</taxon>
        <taxon>Pseudomonadati</taxon>
        <taxon>Pseudomonadota</taxon>
        <taxon>Gammaproteobacteria</taxon>
        <taxon>Methylococcales</taxon>
        <taxon>Methylococcaceae</taxon>
        <taxon>Methylomagnum</taxon>
    </lineage>
</organism>
<comment type="similarity">
    <text evidence="1">Belongs to the ParB family.</text>
</comment>
<gene>
    <name evidence="4" type="ORF">SAMN02949497_0203</name>
</gene>